<dbReference type="AlphaFoldDB" id="A0A6I3S6N9"/>
<comment type="caution">
    <text evidence="1">The sequence shown here is derived from an EMBL/GenBank/DDBJ whole genome shotgun (WGS) entry which is preliminary data.</text>
</comment>
<proteinExistence type="predicted"/>
<dbReference type="EMBL" id="WNCL01000021">
    <property type="protein sequence ID" value="MTU43533.1"/>
    <property type="molecule type" value="Genomic_DNA"/>
</dbReference>
<protein>
    <submittedName>
        <fullName evidence="1">Conjugal transfer protein TraW</fullName>
    </submittedName>
</protein>
<dbReference type="Proteomes" id="UP000462362">
    <property type="component" value="Unassembled WGS sequence"/>
</dbReference>
<evidence type="ECO:0000313" key="2">
    <source>
        <dbReference type="Proteomes" id="UP000462362"/>
    </source>
</evidence>
<accession>A0A6I3S6N9</accession>
<reference evidence="1 2" key="1">
    <citation type="journal article" date="2019" name="Nat. Med.">
        <title>A library of human gut bacterial isolates paired with longitudinal multiomics data enables mechanistic microbiome research.</title>
        <authorList>
            <person name="Poyet M."/>
            <person name="Groussin M."/>
            <person name="Gibbons S.M."/>
            <person name="Avila-Pacheco J."/>
            <person name="Jiang X."/>
            <person name="Kearney S.M."/>
            <person name="Perrotta A.R."/>
            <person name="Berdy B."/>
            <person name="Zhao S."/>
            <person name="Lieberman T.D."/>
            <person name="Swanson P.K."/>
            <person name="Smith M."/>
            <person name="Roesemann S."/>
            <person name="Alexander J.E."/>
            <person name="Rich S.A."/>
            <person name="Livny J."/>
            <person name="Vlamakis H."/>
            <person name="Clish C."/>
            <person name="Bullock K."/>
            <person name="Deik A."/>
            <person name="Scott J."/>
            <person name="Pierce K.A."/>
            <person name="Xavier R.J."/>
            <person name="Alm E.J."/>
        </authorList>
    </citation>
    <scope>NUCLEOTIDE SEQUENCE [LARGE SCALE GENOMIC DNA]</scope>
    <source>
        <strain evidence="1 2">BIOML-A2</strain>
    </source>
</reference>
<gene>
    <name evidence="1" type="ORF">GMD42_07830</name>
</gene>
<name>A0A6I3S6N9_9BURK</name>
<evidence type="ECO:0000313" key="1">
    <source>
        <dbReference type="EMBL" id="MTU43533.1"/>
    </source>
</evidence>
<organism evidence="1 2">
    <name type="scientific">Parasutterella excrementihominis</name>
    <dbReference type="NCBI Taxonomy" id="487175"/>
    <lineage>
        <taxon>Bacteria</taxon>
        <taxon>Pseudomonadati</taxon>
        <taxon>Pseudomonadota</taxon>
        <taxon>Betaproteobacteria</taxon>
        <taxon>Burkholderiales</taxon>
        <taxon>Sutterellaceae</taxon>
        <taxon>Parasutterella</taxon>
    </lineage>
</organism>
<sequence length="208" mass="23043">MSFTAVKPCSKETSPKPKVEILDPLGPLHDIAEPDILEAFKSRVGAMKASGDYDRRFNQNKERIAKELEHPTPVTRLKKATELRVWELSASVPETLPDSLLRQARSVPMPHLSRSLLFIDGTDAESLDAAQKLYQSQKDMRVVLVNGTPAEVSEKLNRRVFFDQGGALVRVFGIKAVPALLFNRPEGPTGAEFAPDQLSELLSLMPQP</sequence>